<reference evidence="1" key="1">
    <citation type="journal article" date="2013" name="Genetics">
        <title>The draft genome and transcriptome of Panagrellus redivivus are shaped by the harsh demands of a free-living lifestyle.</title>
        <authorList>
            <person name="Srinivasan J."/>
            <person name="Dillman A.R."/>
            <person name="Macchietto M.G."/>
            <person name="Heikkinen L."/>
            <person name="Lakso M."/>
            <person name="Fracchia K.M."/>
            <person name="Antoshechkin I."/>
            <person name="Mortazavi A."/>
            <person name="Wong G."/>
            <person name="Sternberg P.W."/>
        </authorList>
    </citation>
    <scope>NUCLEOTIDE SEQUENCE [LARGE SCALE GENOMIC DNA]</scope>
    <source>
        <strain evidence="1">MT8872</strain>
    </source>
</reference>
<organism evidence="1 2">
    <name type="scientific">Panagrellus redivivus</name>
    <name type="common">Microworm</name>
    <dbReference type="NCBI Taxonomy" id="6233"/>
    <lineage>
        <taxon>Eukaryota</taxon>
        <taxon>Metazoa</taxon>
        <taxon>Ecdysozoa</taxon>
        <taxon>Nematoda</taxon>
        <taxon>Chromadorea</taxon>
        <taxon>Rhabditida</taxon>
        <taxon>Tylenchina</taxon>
        <taxon>Panagrolaimomorpha</taxon>
        <taxon>Panagrolaimoidea</taxon>
        <taxon>Panagrolaimidae</taxon>
        <taxon>Panagrellus</taxon>
    </lineage>
</organism>
<dbReference type="InterPro" id="IPR022042">
    <property type="entry name" value="snRNA-activating_su3"/>
</dbReference>
<evidence type="ECO:0000313" key="1">
    <source>
        <dbReference type="Proteomes" id="UP000492821"/>
    </source>
</evidence>
<sequence length="404" mass="46564">MSMDKLFDSDKKSYVSPPINIGEFLDKAIKADARLSNFCAAPAFEYVKELLRVDGTIPAADHPTASDLQDCRLSFKYYLMSKGIESEQCDEVVNGMDDQLQELLMNVPVDNLQGVFPPKENNLKSLQALREFQDLPGIRQEKTLLSTRLKYHDLRSGEYRKGYAAPNQPVEADVVMMVHLVPPRLPRDVQKQSRVRPDVKLLIRGEMPLSKLRDKIFCGYDYFSNLHDFEDASNVKDYYINRYPSSFLFIHDTFYIDKRNPEAIDITVPIRSFMANHKIFGEPKVRDITMTKINDLTLRLGEPYVFVHIGDCEHLVVFTDLRRMHPTDTQALGEYPIFLYDRSTTPKCCICKTDTPAFIVPESDRIPHCPAFMCTNCFNAFNYNNDTRIGDFKAFHFIDQSIFE</sequence>
<accession>A0A7E4ZU57</accession>
<dbReference type="GO" id="GO:0042795">
    <property type="term" value="P:snRNA transcription by RNA polymerase II"/>
    <property type="evidence" value="ECO:0007669"/>
    <property type="project" value="TreeGrafter"/>
</dbReference>
<dbReference type="GO" id="GO:0003681">
    <property type="term" value="F:bent DNA binding"/>
    <property type="evidence" value="ECO:0007669"/>
    <property type="project" value="TreeGrafter"/>
</dbReference>
<dbReference type="AlphaFoldDB" id="A0A7E4ZU57"/>
<dbReference type="PANTHER" id="PTHR13421">
    <property type="entry name" value="SNRNA-ACTIVATING PROTEIN COMPLEX SUBUNIT 3"/>
    <property type="match status" value="1"/>
</dbReference>
<name>A0A7E4ZU57_PANRE</name>
<dbReference type="WBParaSite" id="Pan_g17447.t1">
    <property type="protein sequence ID" value="Pan_g17447.t1"/>
    <property type="gene ID" value="Pan_g17447"/>
</dbReference>
<dbReference type="Proteomes" id="UP000492821">
    <property type="component" value="Unassembled WGS sequence"/>
</dbReference>
<dbReference type="GO" id="GO:0001006">
    <property type="term" value="F:RNA polymerase III type 3 promoter sequence-specific DNA binding"/>
    <property type="evidence" value="ECO:0007669"/>
    <property type="project" value="TreeGrafter"/>
</dbReference>
<dbReference type="GO" id="GO:0042796">
    <property type="term" value="P:snRNA transcription by RNA polymerase III"/>
    <property type="evidence" value="ECO:0007669"/>
    <property type="project" value="TreeGrafter"/>
</dbReference>
<dbReference type="Pfam" id="PF12251">
    <property type="entry name" value="SNAPC3"/>
    <property type="match status" value="1"/>
</dbReference>
<keyword evidence="1" id="KW-1185">Reference proteome</keyword>
<dbReference type="GO" id="GO:0001046">
    <property type="term" value="F:core promoter sequence-specific DNA binding"/>
    <property type="evidence" value="ECO:0007669"/>
    <property type="project" value="TreeGrafter"/>
</dbReference>
<proteinExistence type="predicted"/>
<dbReference type="PANTHER" id="PTHR13421:SF22">
    <property type="entry name" value="SNRNA-ACTIVATING PROTEIN COMPLEX SUBUNIT 3"/>
    <property type="match status" value="1"/>
</dbReference>
<reference evidence="2" key="2">
    <citation type="submission" date="2020-10" db="UniProtKB">
        <authorList>
            <consortium name="WormBaseParasite"/>
        </authorList>
    </citation>
    <scope>IDENTIFICATION</scope>
</reference>
<evidence type="ECO:0000313" key="2">
    <source>
        <dbReference type="WBParaSite" id="Pan_g17447.t1"/>
    </source>
</evidence>
<dbReference type="GO" id="GO:0019185">
    <property type="term" value="C:snRNA-activating protein complex"/>
    <property type="evidence" value="ECO:0007669"/>
    <property type="project" value="TreeGrafter"/>
</dbReference>
<dbReference type="GO" id="GO:0000978">
    <property type="term" value="F:RNA polymerase II cis-regulatory region sequence-specific DNA binding"/>
    <property type="evidence" value="ECO:0007669"/>
    <property type="project" value="TreeGrafter"/>
</dbReference>
<protein>
    <submittedName>
        <fullName evidence="2">snRNA-activating protein complex subunit 3</fullName>
    </submittedName>
</protein>